<evidence type="ECO:0000259" key="3">
    <source>
        <dbReference type="Pfam" id="PF00156"/>
    </source>
</evidence>
<dbReference type="GO" id="GO:0002189">
    <property type="term" value="C:ribose phosphate diphosphokinase complex"/>
    <property type="evidence" value="ECO:0007669"/>
    <property type="project" value="TreeGrafter"/>
</dbReference>
<dbReference type="CDD" id="cd06223">
    <property type="entry name" value="PRTases_typeI"/>
    <property type="match status" value="1"/>
</dbReference>
<dbReference type="Proteomes" id="UP000216998">
    <property type="component" value="Unassembled WGS sequence"/>
</dbReference>
<comment type="caution">
    <text evidence="5">The sequence shown here is derived from an EMBL/GenBank/DDBJ whole genome shotgun (WGS) entry which is preliminary data.</text>
</comment>
<dbReference type="EMBL" id="NOXU01000027">
    <property type="protein sequence ID" value="OYQ34968.1"/>
    <property type="molecule type" value="Genomic_DNA"/>
</dbReference>
<sequence>MDILIGFPEGMALADNLSARTGLALYPVALHRFPDGESLVRLEAAPDRAIIVRSLDQPNDKLVELHFLAGALRERGCKELTLVAPYLAYMRQDMEFRPGEVVSQRIMGRWLGGLFDRIITVDPHLHRTHDLGEVFPGGRSAALSAGPLLGAWARAQGATAQAWVVLGPDEESEHLVRGAAEAAGIQGIVGLKVRRGDHDVSVGLPEGTDLSGRTVLFVDDIISSGSTLIDAAKAAYAHGAARVLAATVHAVFPMDRMAAFNAAGIDTVVSADGIAHPTNQIGLSDLIGECLRQL</sequence>
<dbReference type="AlphaFoldDB" id="A0A255Z0I1"/>
<comment type="similarity">
    <text evidence="2">Belongs to the ribose-phosphate pyrophosphokinase family.</text>
</comment>
<dbReference type="Pfam" id="PF13793">
    <property type="entry name" value="Pribosyltran_N"/>
    <property type="match status" value="1"/>
</dbReference>
<dbReference type="PANTHER" id="PTHR10210:SF41">
    <property type="entry name" value="RIBOSE-PHOSPHATE PYROPHOSPHOKINASE 1, CHLOROPLASTIC"/>
    <property type="match status" value="1"/>
</dbReference>
<dbReference type="SMART" id="SM01400">
    <property type="entry name" value="Pribosyltran_N"/>
    <property type="match status" value="1"/>
</dbReference>
<evidence type="ECO:0000256" key="1">
    <source>
        <dbReference type="ARBA" id="ARBA00022727"/>
    </source>
</evidence>
<proteinExistence type="inferred from homology"/>
<dbReference type="InterPro" id="IPR005946">
    <property type="entry name" value="Rib-P_diPkinase"/>
</dbReference>
<organism evidence="5 6">
    <name type="scientific">Niveispirillum lacus</name>
    <dbReference type="NCBI Taxonomy" id="1981099"/>
    <lineage>
        <taxon>Bacteria</taxon>
        <taxon>Pseudomonadati</taxon>
        <taxon>Pseudomonadota</taxon>
        <taxon>Alphaproteobacteria</taxon>
        <taxon>Rhodospirillales</taxon>
        <taxon>Azospirillaceae</taxon>
        <taxon>Niveispirillum</taxon>
    </lineage>
</organism>
<dbReference type="Gene3D" id="3.40.50.2020">
    <property type="match status" value="2"/>
</dbReference>
<evidence type="ECO:0000259" key="4">
    <source>
        <dbReference type="Pfam" id="PF13793"/>
    </source>
</evidence>
<evidence type="ECO:0000256" key="2">
    <source>
        <dbReference type="RuleBase" id="RU004324"/>
    </source>
</evidence>
<evidence type="ECO:0000313" key="6">
    <source>
        <dbReference type="Proteomes" id="UP000216998"/>
    </source>
</evidence>
<dbReference type="PANTHER" id="PTHR10210">
    <property type="entry name" value="RIBOSE-PHOSPHATE DIPHOSPHOKINASE FAMILY MEMBER"/>
    <property type="match status" value="1"/>
</dbReference>
<evidence type="ECO:0000313" key="5">
    <source>
        <dbReference type="EMBL" id="OYQ34968.1"/>
    </source>
</evidence>
<dbReference type="OrthoDB" id="324294at2"/>
<dbReference type="GO" id="GO:0006164">
    <property type="term" value="P:purine nucleotide biosynthetic process"/>
    <property type="evidence" value="ECO:0007669"/>
    <property type="project" value="TreeGrafter"/>
</dbReference>
<gene>
    <name evidence="5" type="ORF">CHU95_10370</name>
</gene>
<reference evidence="5 6" key="1">
    <citation type="submission" date="2017-07" db="EMBL/GenBank/DDBJ databases">
        <title>Niveispirillum cyanobacteriorum sp. nov., isolated from cyanobacterial aggregates in a eutrophic lake.</title>
        <authorList>
            <person name="Cai H."/>
        </authorList>
    </citation>
    <scope>NUCLEOTIDE SEQUENCE [LARGE SCALE GENOMIC DNA]</scope>
    <source>
        <strain evidence="6">TH1-14</strain>
    </source>
</reference>
<dbReference type="GO" id="GO:0004749">
    <property type="term" value="F:ribose phosphate diphosphokinase activity"/>
    <property type="evidence" value="ECO:0007669"/>
    <property type="project" value="TreeGrafter"/>
</dbReference>
<dbReference type="Pfam" id="PF00156">
    <property type="entry name" value="Pribosyltran"/>
    <property type="match status" value="1"/>
</dbReference>
<accession>A0A255Z0I1</accession>
<protein>
    <submittedName>
        <fullName evidence="5">Uncharacterized protein</fullName>
    </submittedName>
</protein>
<keyword evidence="1 2" id="KW-0545">Nucleotide biosynthesis</keyword>
<keyword evidence="6" id="KW-1185">Reference proteome</keyword>
<dbReference type="GO" id="GO:0006015">
    <property type="term" value="P:5-phosphoribose 1-diphosphate biosynthetic process"/>
    <property type="evidence" value="ECO:0007669"/>
    <property type="project" value="TreeGrafter"/>
</dbReference>
<dbReference type="RefSeq" id="WP_094456253.1">
    <property type="nucleotide sequence ID" value="NZ_NOXU01000027.1"/>
</dbReference>
<dbReference type="NCBIfam" id="NF005537">
    <property type="entry name" value="PRK07199.1"/>
    <property type="match status" value="1"/>
</dbReference>
<dbReference type="InterPro" id="IPR000836">
    <property type="entry name" value="PRTase_dom"/>
</dbReference>
<name>A0A255Z0I1_9PROT</name>
<dbReference type="GO" id="GO:0000287">
    <property type="term" value="F:magnesium ion binding"/>
    <property type="evidence" value="ECO:0007669"/>
    <property type="project" value="InterPro"/>
</dbReference>
<feature type="domain" description="Phosphoribosyltransferase" evidence="3">
    <location>
        <begin position="161"/>
        <end position="250"/>
    </location>
</feature>
<dbReference type="SUPFAM" id="SSF53271">
    <property type="entry name" value="PRTase-like"/>
    <property type="match status" value="2"/>
</dbReference>
<dbReference type="NCBIfam" id="TIGR01251">
    <property type="entry name" value="ribP_PPkin"/>
    <property type="match status" value="1"/>
</dbReference>
<dbReference type="InterPro" id="IPR029099">
    <property type="entry name" value="Pribosyltran_N"/>
</dbReference>
<dbReference type="InterPro" id="IPR029057">
    <property type="entry name" value="PRTase-like"/>
</dbReference>
<dbReference type="GO" id="GO:0005737">
    <property type="term" value="C:cytoplasm"/>
    <property type="evidence" value="ECO:0007669"/>
    <property type="project" value="TreeGrafter"/>
</dbReference>
<feature type="domain" description="Ribose-phosphate pyrophosphokinase N-terminal" evidence="4">
    <location>
        <begin position="11"/>
        <end position="109"/>
    </location>
</feature>